<dbReference type="SUPFAM" id="SSF69304">
    <property type="entry name" value="Tricorn protease N-terminal domain"/>
    <property type="match status" value="1"/>
</dbReference>
<reference evidence="2 3" key="1">
    <citation type="submission" date="2019-06" db="EMBL/GenBank/DDBJ databases">
        <title>Sequencing the genomes of 1000 actinobacteria strains.</title>
        <authorList>
            <person name="Klenk H.-P."/>
        </authorList>
    </citation>
    <scope>NUCLEOTIDE SEQUENCE [LARGE SCALE GENOMIC DNA]</scope>
    <source>
        <strain evidence="2 3">DSM 45015</strain>
    </source>
</reference>
<dbReference type="EMBL" id="VFQC01000001">
    <property type="protein sequence ID" value="TQN30289.1"/>
    <property type="molecule type" value="Genomic_DNA"/>
</dbReference>
<dbReference type="OrthoDB" id="128799at2"/>
<dbReference type="GO" id="GO:0008236">
    <property type="term" value="F:serine-type peptidase activity"/>
    <property type="evidence" value="ECO:0007669"/>
    <property type="project" value="InterPro"/>
</dbReference>
<protein>
    <submittedName>
        <fullName evidence="2">Dipeptidyl aminopeptidase/acylaminoacyl peptidase</fullName>
    </submittedName>
</protein>
<keyword evidence="3" id="KW-1185">Reference proteome</keyword>
<keyword evidence="2" id="KW-0378">Hydrolase</keyword>
<evidence type="ECO:0000313" key="2">
    <source>
        <dbReference type="EMBL" id="TQN30289.1"/>
    </source>
</evidence>
<dbReference type="Pfam" id="PF00326">
    <property type="entry name" value="Peptidase_S9"/>
    <property type="match status" value="1"/>
</dbReference>
<keyword evidence="2" id="KW-0031">Aminopeptidase</keyword>
<dbReference type="GO" id="GO:0006508">
    <property type="term" value="P:proteolysis"/>
    <property type="evidence" value="ECO:0007669"/>
    <property type="project" value="InterPro"/>
</dbReference>
<dbReference type="InterPro" id="IPR011042">
    <property type="entry name" value="6-blade_b-propeller_TolB-like"/>
</dbReference>
<dbReference type="Proteomes" id="UP000317422">
    <property type="component" value="Unassembled WGS sequence"/>
</dbReference>
<dbReference type="Gene3D" id="2.120.10.30">
    <property type="entry name" value="TolB, C-terminal domain"/>
    <property type="match status" value="1"/>
</dbReference>
<dbReference type="RefSeq" id="WP_141921562.1">
    <property type="nucleotide sequence ID" value="NZ_VFQC01000001.1"/>
</dbReference>
<keyword evidence="2" id="KW-0645">Protease</keyword>
<sequence length="649" mass="70747">MPENAPYGTWVSAVTSDDAVATSSLPQWVEAEEGHVWWTQRRPEEDGRVALLRLREDTGRVEEALPAPWSVRNRVHEYGGRPWCLLPPDAASRLVFTEWSDQRLYAASPGAAAPDPVPLTPRAELPHTTRYADPVAGPGGDEVWCVRETVYGGRRTDVSRDAVAVPLSGEAVGDPSRQRVLADNHHFLSSPRPSPDGRHLAWLGWDHPAMPWDGTLLYVAPLDGAGGVGPARVLAGGPCEAVCQFAWDGPDSLLALSDPDGWWNLYRIGLDRTRRNLAPCAEELGGPLWQLGSRWFSPLGAGRYAVVRSGRLAVLDEGTSTVRDLDTAFPSWEPDITTRRGGEVIGVAASPRQRHTVVRADTRSRCRAELSRPPRRSPDPAYLPVPHERRFAGPEGEPVPALVYPPHNPEYRAPAGELPPFLVHVHGGPTGRAAPELRADIAYFTSRGIGVVAVNHGGSTGYGRRFRNRLRGQWGVVDVADCARVARALAREGTADLRRIAIRGGSSGGWTAAVALTSTDVFRCGTLMFPLLDPLAAAAGGTHDFESRYLDSLIGPLPECRDRYVERSPVTNARRAAGPVLLLQGEKDEICPPEHARRLRAALDEHGLPCVYRAFPEEGHGFRKADSIREALEAELSFYAQQFGFDAAV</sequence>
<dbReference type="PANTHER" id="PTHR43056">
    <property type="entry name" value="PEPTIDASE S9 PROLYL OLIGOPEPTIDASE"/>
    <property type="match status" value="1"/>
</dbReference>
<dbReference type="GO" id="GO:0004177">
    <property type="term" value="F:aminopeptidase activity"/>
    <property type="evidence" value="ECO:0007669"/>
    <property type="project" value="UniProtKB-KW"/>
</dbReference>
<dbReference type="InterPro" id="IPR050585">
    <property type="entry name" value="Xaa-Pro_dipeptidyl-ppase/CocE"/>
</dbReference>
<dbReference type="SUPFAM" id="SSF53474">
    <property type="entry name" value="alpha/beta-Hydrolases"/>
    <property type="match status" value="1"/>
</dbReference>
<dbReference type="Gene3D" id="3.40.50.1820">
    <property type="entry name" value="alpha/beta hydrolase"/>
    <property type="match status" value="1"/>
</dbReference>
<name>A0A543NEQ7_9ACTN</name>
<dbReference type="PANTHER" id="PTHR43056:SF5">
    <property type="entry name" value="PEPTIDASE S9 PROLYL OLIGOPEPTIDASE CATALYTIC DOMAIN-CONTAINING PROTEIN"/>
    <property type="match status" value="1"/>
</dbReference>
<accession>A0A543NEQ7</accession>
<dbReference type="InterPro" id="IPR001375">
    <property type="entry name" value="Peptidase_S9_cat"/>
</dbReference>
<feature type="domain" description="Peptidase S9 prolyl oligopeptidase catalytic" evidence="1">
    <location>
        <begin position="437"/>
        <end position="644"/>
    </location>
</feature>
<proteinExistence type="predicted"/>
<evidence type="ECO:0000313" key="3">
    <source>
        <dbReference type="Proteomes" id="UP000317422"/>
    </source>
</evidence>
<dbReference type="InterPro" id="IPR029058">
    <property type="entry name" value="AB_hydrolase_fold"/>
</dbReference>
<organism evidence="2 3">
    <name type="scientific">Haloactinospora alba</name>
    <dbReference type="NCBI Taxonomy" id="405555"/>
    <lineage>
        <taxon>Bacteria</taxon>
        <taxon>Bacillati</taxon>
        <taxon>Actinomycetota</taxon>
        <taxon>Actinomycetes</taxon>
        <taxon>Streptosporangiales</taxon>
        <taxon>Nocardiopsidaceae</taxon>
        <taxon>Haloactinospora</taxon>
    </lineage>
</organism>
<comment type="caution">
    <text evidence="2">The sequence shown here is derived from an EMBL/GenBank/DDBJ whole genome shotgun (WGS) entry which is preliminary data.</text>
</comment>
<evidence type="ECO:0000259" key="1">
    <source>
        <dbReference type="Pfam" id="PF00326"/>
    </source>
</evidence>
<gene>
    <name evidence="2" type="ORF">FHX37_0160</name>
</gene>
<dbReference type="AlphaFoldDB" id="A0A543NEQ7"/>